<dbReference type="Pfam" id="PF04227">
    <property type="entry name" value="Indigoidine_A"/>
    <property type="match status" value="1"/>
</dbReference>
<dbReference type="InterPro" id="IPR011611">
    <property type="entry name" value="PfkB_dom"/>
</dbReference>
<dbReference type="PANTHER" id="PTHR42909">
    <property type="entry name" value="ZGC:136858"/>
    <property type="match status" value="1"/>
</dbReference>
<evidence type="ECO:0000256" key="6">
    <source>
        <dbReference type="SAM" id="MobiDB-lite"/>
    </source>
</evidence>
<dbReference type="Gene3D" id="3.40.1790.10">
    <property type="entry name" value="Indigoidine synthase domain"/>
    <property type="match status" value="1"/>
</dbReference>
<accession>A0A3A2ZW75</accession>
<dbReference type="InterPro" id="IPR007342">
    <property type="entry name" value="PsuG"/>
</dbReference>
<keyword evidence="3" id="KW-0464">Manganese</keyword>
<reference evidence="9" key="1">
    <citation type="submission" date="2017-02" db="EMBL/GenBank/DDBJ databases">
        <authorList>
            <person name="Tafer H."/>
            <person name="Lopandic K."/>
        </authorList>
    </citation>
    <scope>NUCLEOTIDE SEQUENCE [LARGE SCALE GENOMIC DNA]</scope>
    <source>
        <strain evidence="9">CBS 366.77</strain>
    </source>
</reference>
<sequence>MQRSPLLKLYTQGSPLRPRFKNTIRSFWSRSTSKWASIGDLRPILRISEEVQDALETNKPIVALESTIYTHGALGDLNLEDIVRQHGGVPAVCGILAGEPTVGLSPGEIDRMVHESAQKVSRRDIATLVGLAANGRKLHGGTTIAGTMILARLAGIRVFGTGGLGGVHRGGENSLDISADLSELGRTRMAVVASGCKGFLDIPRTLEYLETQGVTVSTFSQGRDHKDVAFPAFWAQDSDVKSPSVVESEEEAASIILAQEKFGIESGMVFANPIPREFSIPKAEMNDIIERAVSEAATLQAAQGNENTPFILKRVRELSQDRSVLANTALVQSNVKFATKISVALSRLISSGQLDAGKLSRRWLKTSRRSTHPCQPNRSSLLHKKGPSSRADILVAGSVAIDLACDYHGENRVFGETPRLHTSNPGSILQSIGGVGRNVALAAHRASTGTVRLCSMVGNDHAGAIIMKSLQSTGMDTSAVRQLDQGAHHPSSRTAQYVAINSSDKNLILAIADMKIFQDHHFPNEWNSIVTTARPKWLAVDACWNAAGIRHWIKAAKTSGAKVAFEPVSQAKSMDLFSSQELDSPLHVFPSPSVDLATPNQLELEAMYDAANANGYFNDPRWSAVAKGLDMHVVSKSLAEDMLPKTLDPDALQKAIHLLPYIPTVITKLGAKGVVLLKLMPKNDPRLENRASQPFIIKNVTGNESETGGIYARFFPSAEETERVVSVNGVGDTFLGVILAGLANGKCVEELIDVGQKGAVMSLMSVESVSPEVCRLRDELSTAAA</sequence>
<dbReference type="SUPFAM" id="SSF53613">
    <property type="entry name" value="Ribokinase-like"/>
    <property type="match status" value="1"/>
</dbReference>
<dbReference type="Pfam" id="PF00294">
    <property type="entry name" value="PfkB"/>
    <property type="match status" value="1"/>
</dbReference>
<keyword evidence="1" id="KW-0479">Metal-binding</keyword>
<feature type="region of interest" description="Disordered" evidence="6">
    <location>
        <begin position="366"/>
        <end position="385"/>
    </location>
</feature>
<keyword evidence="4" id="KW-0456">Lyase</keyword>
<dbReference type="InterPro" id="IPR029056">
    <property type="entry name" value="Ribokinase-like"/>
</dbReference>
<evidence type="ECO:0000256" key="1">
    <source>
        <dbReference type="ARBA" id="ARBA00022723"/>
    </source>
</evidence>
<evidence type="ECO:0000256" key="2">
    <source>
        <dbReference type="ARBA" id="ARBA00022801"/>
    </source>
</evidence>
<dbReference type="GO" id="GO:0016798">
    <property type="term" value="F:hydrolase activity, acting on glycosyl bonds"/>
    <property type="evidence" value="ECO:0007669"/>
    <property type="project" value="UniProtKB-KW"/>
</dbReference>
<evidence type="ECO:0000256" key="5">
    <source>
        <dbReference type="ARBA" id="ARBA00023295"/>
    </source>
</evidence>
<evidence type="ECO:0000259" key="7">
    <source>
        <dbReference type="Pfam" id="PF00294"/>
    </source>
</evidence>
<dbReference type="PANTHER" id="PTHR42909:SF1">
    <property type="entry name" value="CARBOHYDRATE KINASE PFKB DOMAIN-CONTAINING PROTEIN"/>
    <property type="match status" value="1"/>
</dbReference>
<dbReference type="Gene3D" id="3.40.1190.20">
    <property type="match status" value="1"/>
</dbReference>
<keyword evidence="9" id="KW-1185">Reference proteome</keyword>
<proteinExistence type="predicted"/>
<dbReference type="GO" id="GO:0046872">
    <property type="term" value="F:metal ion binding"/>
    <property type="evidence" value="ECO:0007669"/>
    <property type="project" value="UniProtKB-KW"/>
</dbReference>
<dbReference type="OrthoDB" id="198885at2759"/>
<dbReference type="EMBL" id="MVGC01000239">
    <property type="protein sequence ID" value="RJE21281.1"/>
    <property type="molecule type" value="Genomic_DNA"/>
</dbReference>
<organism evidence="8 9">
    <name type="scientific">Aspergillus sclerotialis</name>
    <dbReference type="NCBI Taxonomy" id="2070753"/>
    <lineage>
        <taxon>Eukaryota</taxon>
        <taxon>Fungi</taxon>
        <taxon>Dikarya</taxon>
        <taxon>Ascomycota</taxon>
        <taxon>Pezizomycotina</taxon>
        <taxon>Eurotiomycetes</taxon>
        <taxon>Eurotiomycetidae</taxon>
        <taxon>Eurotiales</taxon>
        <taxon>Aspergillaceae</taxon>
        <taxon>Aspergillus</taxon>
        <taxon>Aspergillus subgen. Polypaecilum</taxon>
    </lineage>
</organism>
<dbReference type="CDD" id="cd01941">
    <property type="entry name" value="YeiC_kinase_like"/>
    <property type="match status" value="1"/>
</dbReference>
<dbReference type="SUPFAM" id="SSF110581">
    <property type="entry name" value="Indigoidine synthase A-like"/>
    <property type="match status" value="1"/>
</dbReference>
<name>A0A3A2ZW75_9EURO</name>
<evidence type="ECO:0000256" key="3">
    <source>
        <dbReference type="ARBA" id="ARBA00023211"/>
    </source>
</evidence>
<dbReference type="AlphaFoldDB" id="A0A3A2ZW75"/>
<dbReference type="GO" id="GO:0005737">
    <property type="term" value="C:cytoplasm"/>
    <property type="evidence" value="ECO:0007669"/>
    <property type="project" value="TreeGrafter"/>
</dbReference>
<keyword evidence="5" id="KW-0326">Glycosidase</keyword>
<gene>
    <name evidence="8" type="ORF">PHISCL_06377</name>
</gene>
<dbReference type="InterPro" id="IPR022830">
    <property type="entry name" value="Indigdn_synthA-like"/>
</dbReference>
<dbReference type="Proteomes" id="UP000266188">
    <property type="component" value="Unassembled WGS sequence"/>
</dbReference>
<dbReference type="STRING" id="2070753.A0A3A2ZW75"/>
<keyword evidence="2" id="KW-0378">Hydrolase</keyword>
<dbReference type="GO" id="GO:0004730">
    <property type="term" value="F:pseudouridylate synthase activity"/>
    <property type="evidence" value="ECO:0007669"/>
    <property type="project" value="InterPro"/>
</dbReference>
<feature type="domain" description="Carbohydrate kinase PfkB" evidence="7">
    <location>
        <begin position="392"/>
        <end position="763"/>
    </location>
</feature>
<protein>
    <submittedName>
        <fullName evidence="8">IdgA domain protein</fullName>
    </submittedName>
</protein>
<evidence type="ECO:0000313" key="8">
    <source>
        <dbReference type="EMBL" id="RJE21281.1"/>
    </source>
</evidence>
<evidence type="ECO:0000313" key="9">
    <source>
        <dbReference type="Proteomes" id="UP000266188"/>
    </source>
</evidence>
<evidence type="ECO:0000256" key="4">
    <source>
        <dbReference type="ARBA" id="ARBA00023239"/>
    </source>
</evidence>
<comment type="caution">
    <text evidence="8">The sequence shown here is derived from an EMBL/GenBank/DDBJ whole genome shotgun (WGS) entry which is preliminary data.</text>
</comment>